<name>A0A9Q1C7K0_HOLLE</name>
<proteinExistence type="predicted"/>
<dbReference type="Proteomes" id="UP001152320">
    <property type="component" value="Chromosome 6"/>
</dbReference>
<organism evidence="1 2">
    <name type="scientific">Holothuria leucospilota</name>
    <name type="common">Black long sea cucumber</name>
    <name type="synonym">Mertensiothuria leucospilota</name>
    <dbReference type="NCBI Taxonomy" id="206669"/>
    <lineage>
        <taxon>Eukaryota</taxon>
        <taxon>Metazoa</taxon>
        <taxon>Echinodermata</taxon>
        <taxon>Eleutherozoa</taxon>
        <taxon>Echinozoa</taxon>
        <taxon>Holothuroidea</taxon>
        <taxon>Aspidochirotacea</taxon>
        <taxon>Aspidochirotida</taxon>
        <taxon>Holothuriidae</taxon>
        <taxon>Holothuria</taxon>
    </lineage>
</organism>
<accession>A0A9Q1C7K0</accession>
<evidence type="ECO:0000313" key="1">
    <source>
        <dbReference type="EMBL" id="KAJ8039635.1"/>
    </source>
</evidence>
<dbReference type="AlphaFoldDB" id="A0A9Q1C7K0"/>
<protein>
    <submittedName>
        <fullName evidence="1">Uncharacterized protein</fullName>
    </submittedName>
</protein>
<reference evidence="1" key="1">
    <citation type="submission" date="2021-10" db="EMBL/GenBank/DDBJ databases">
        <title>Tropical sea cucumber genome reveals ecological adaptation and Cuvierian tubules defense mechanism.</title>
        <authorList>
            <person name="Chen T."/>
        </authorList>
    </citation>
    <scope>NUCLEOTIDE SEQUENCE</scope>
    <source>
        <strain evidence="1">Nanhai2018</strain>
        <tissue evidence="1">Muscle</tissue>
    </source>
</reference>
<keyword evidence="2" id="KW-1185">Reference proteome</keyword>
<gene>
    <name evidence="1" type="ORF">HOLleu_13692</name>
</gene>
<evidence type="ECO:0000313" key="2">
    <source>
        <dbReference type="Proteomes" id="UP001152320"/>
    </source>
</evidence>
<sequence length="67" mass="7397">MSKSTEPPVLSGVAVTVAVAVYECELFCYFVLHCDCASGGKVRFTGIFGSVVYGCTKKWAYFHFFLK</sequence>
<dbReference type="EMBL" id="JAIZAY010000006">
    <property type="protein sequence ID" value="KAJ8039635.1"/>
    <property type="molecule type" value="Genomic_DNA"/>
</dbReference>
<comment type="caution">
    <text evidence="1">The sequence shown here is derived from an EMBL/GenBank/DDBJ whole genome shotgun (WGS) entry which is preliminary data.</text>
</comment>